<dbReference type="InterPro" id="IPR015943">
    <property type="entry name" value="WD40/YVTN_repeat-like_dom_sf"/>
</dbReference>
<feature type="compositionally biased region" description="Basic and acidic residues" evidence="1">
    <location>
        <begin position="1"/>
        <end position="173"/>
    </location>
</feature>
<dbReference type="GO" id="GO:0005929">
    <property type="term" value="C:cilium"/>
    <property type="evidence" value="ECO:0007669"/>
    <property type="project" value="GOC"/>
</dbReference>
<name>A0A3B3BBD7_ORYME</name>
<evidence type="ECO:0000313" key="2">
    <source>
        <dbReference type="Ensembl" id="ENSOMEP00000002886.1"/>
    </source>
</evidence>
<sequence length="767" mass="89363">KITKEDTWRPADLRRHIRKRKEDSERKRRGGESTERRHRDSEESRQERHLTRERERHAEQRKESSRHREGDRGEEKDREKRRQTDRERRHRDWEKEKVRDRDEDREKKRQDGDNDRKREERDREKKKERRRYEESGERKRDHTDNQRREERDGRHRNDHEGKTKHRDSQERHEGRRHSERKEERYKEEHRKHREERGDYEEDFDESADEHEEEKEPPEPEEREELTLQERKEMEAIQRAMAEENKRAGTAQSRQTESEENRMKASQRGKFIDFVAAKRREVSKKDTVKQKRSTDLLRLIDLDFSVTVSLLDLPPVSEYELYIRNFGNANTKQAYTQCNEDDAERDIQTEDIETCEKWTQHPSQHSGACGRTKSDLNFDSQRLTSFLQSASQVMLVLLEEDQAERKSQMKLKTQPDSSSFSDGSLQINTKLPFLYRQVSMVHFSQVQRHTMLSVHMPIAKPSAVRLDANTIICIWNIWEPSRPQKILLYEAEFQVECCCFSPGKAILVFAGTSVGSVVLWDLREHASNHYSLKIGDNEWTIRQPTFSTAVMGGTGHLSPVTSVESSGLTFQLASLDESGVLNFWVVMELPKGSEAGSPTDLLRPGGKVKLLHSSAIQTSKGLVSHGTSYGLKALPKFYRFQVGCGDGSIRMHTVRREHPAAEWSASTAGERVVSVQWAQTRPTVFCVLDAASNLHVWDLLKNEAQPVITERMTDDVTAVSVFGDSGQQNIYSGIALARESGKIELLYFRRSLTEPRSGEEEKLDSLMN</sequence>
<keyword evidence="3" id="KW-1185">Reference proteome</keyword>
<evidence type="ECO:0000256" key="1">
    <source>
        <dbReference type="SAM" id="MobiDB-lite"/>
    </source>
</evidence>
<feature type="region of interest" description="Disordered" evidence="1">
    <location>
        <begin position="1"/>
        <end position="227"/>
    </location>
</feature>
<feature type="compositionally biased region" description="Basic and acidic residues" evidence="1">
    <location>
        <begin position="179"/>
        <end position="188"/>
    </location>
</feature>
<dbReference type="GeneTree" id="ENSGT00390000013743"/>
<feature type="compositionally biased region" description="Basic and acidic residues" evidence="1">
    <location>
        <begin position="216"/>
        <end position="227"/>
    </location>
</feature>
<reference evidence="2" key="2">
    <citation type="submission" date="2025-09" db="UniProtKB">
        <authorList>
            <consortium name="Ensembl"/>
        </authorList>
    </citation>
    <scope>IDENTIFICATION</scope>
</reference>
<dbReference type="AlphaFoldDB" id="A0A3B3BBD7"/>
<feature type="region of interest" description="Disordered" evidence="1">
    <location>
        <begin position="242"/>
        <end position="264"/>
    </location>
</feature>
<organism evidence="2 3">
    <name type="scientific">Oryzias melastigma</name>
    <name type="common">Marine medaka</name>
    <dbReference type="NCBI Taxonomy" id="30732"/>
    <lineage>
        <taxon>Eukaryota</taxon>
        <taxon>Metazoa</taxon>
        <taxon>Chordata</taxon>
        <taxon>Craniata</taxon>
        <taxon>Vertebrata</taxon>
        <taxon>Euteleostomi</taxon>
        <taxon>Actinopterygii</taxon>
        <taxon>Neopterygii</taxon>
        <taxon>Teleostei</taxon>
        <taxon>Neoteleostei</taxon>
        <taxon>Acanthomorphata</taxon>
        <taxon>Ovalentaria</taxon>
        <taxon>Atherinomorphae</taxon>
        <taxon>Beloniformes</taxon>
        <taxon>Adrianichthyidae</taxon>
        <taxon>Oryziinae</taxon>
        <taxon>Oryzias</taxon>
    </lineage>
</organism>
<dbReference type="Ensembl" id="ENSOMET00000011750.1">
    <property type="protein sequence ID" value="ENSOMEP00000002886.1"/>
    <property type="gene ID" value="ENSOMEG00000003842.1"/>
</dbReference>
<dbReference type="SUPFAM" id="SSF50978">
    <property type="entry name" value="WD40 repeat-like"/>
    <property type="match status" value="1"/>
</dbReference>
<dbReference type="OMA" id="ILNMWVV"/>
<proteinExistence type="predicted"/>
<dbReference type="GO" id="GO:0005868">
    <property type="term" value="C:cytoplasmic dynein complex"/>
    <property type="evidence" value="ECO:0007669"/>
    <property type="project" value="InterPro"/>
</dbReference>
<dbReference type="GO" id="GO:0045504">
    <property type="term" value="F:dynein heavy chain binding"/>
    <property type="evidence" value="ECO:0007669"/>
    <property type="project" value="InterPro"/>
</dbReference>
<dbReference type="GO" id="GO:0045503">
    <property type="term" value="F:dynein light chain binding"/>
    <property type="evidence" value="ECO:0007669"/>
    <property type="project" value="InterPro"/>
</dbReference>
<dbReference type="InterPro" id="IPR042505">
    <property type="entry name" value="DYNC2I1"/>
</dbReference>
<dbReference type="Proteomes" id="UP000261560">
    <property type="component" value="Unplaced"/>
</dbReference>
<evidence type="ECO:0000313" key="3">
    <source>
        <dbReference type="Proteomes" id="UP000261560"/>
    </source>
</evidence>
<feature type="compositionally biased region" description="Acidic residues" evidence="1">
    <location>
        <begin position="197"/>
        <end position="215"/>
    </location>
</feature>
<dbReference type="Gene3D" id="2.130.10.10">
    <property type="entry name" value="YVTN repeat-like/Quinoprotein amine dehydrogenase"/>
    <property type="match status" value="1"/>
</dbReference>
<protein>
    <submittedName>
        <fullName evidence="2">Dynein 2 intermediate chain 1</fullName>
    </submittedName>
</protein>
<dbReference type="PANTHER" id="PTHR16022">
    <property type="entry name" value="WD REPEAT DOMAIN 60"/>
    <property type="match status" value="1"/>
</dbReference>
<reference evidence="2" key="1">
    <citation type="submission" date="2025-08" db="UniProtKB">
        <authorList>
            <consortium name="Ensembl"/>
        </authorList>
    </citation>
    <scope>IDENTIFICATION</scope>
</reference>
<accession>A0A3B3BBD7</accession>
<dbReference type="STRING" id="30732.ENSOMEP00000002886"/>
<dbReference type="PANTHER" id="PTHR16022:SF0">
    <property type="entry name" value="CYTOPLASMIC DYNEIN 2 INTERMEDIATE CHAIN 1"/>
    <property type="match status" value="1"/>
</dbReference>
<dbReference type="GO" id="GO:0042073">
    <property type="term" value="P:intraciliary transport"/>
    <property type="evidence" value="ECO:0007669"/>
    <property type="project" value="InterPro"/>
</dbReference>
<dbReference type="InterPro" id="IPR036322">
    <property type="entry name" value="WD40_repeat_dom_sf"/>
</dbReference>
<dbReference type="PaxDb" id="30732-ENSOMEP00000002886"/>